<keyword evidence="4" id="KW-1185">Reference proteome</keyword>
<dbReference type="Gene3D" id="3.40.50.300">
    <property type="entry name" value="P-loop containing nucleotide triphosphate hydrolases"/>
    <property type="match status" value="2"/>
</dbReference>
<name>A0AAD6SN82_9AGAR</name>
<dbReference type="Pfam" id="PF07728">
    <property type="entry name" value="AAA_5"/>
    <property type="match status" value="2"/>
</dbReference>
<accession>A0AAD6SN82</accession>
<dbReference type="GO" id="GO:0005737">
    <property type="term" value="C:cytoplasm"/>
    <property type="evidence" value="ECO:0007669"/>
    <property type="project" value="TreeGrafter"/>
</dbReference>
<dbReference type="PANTHER" id="PTHR21610">
    <property type="entry name" value="VON WILLEBRAND FACTOR A DOMAIN-CONTAINING PROTEIN 8"/>
    <property type="match status" value="1"/>
</dbReference>
<dbReference type="InterPro" id="IPR039891">
    <property type="entry name" value="VWA8"/>
</dbReference>
<proteinExistence type="predicted"/>
<feature type="compositionally biased region" description="Gly residues" evidence="1">
    <location>
        <begin position="1105"/>
        <end position="1121"/>
    </location>
</feature>
<protein>
    <submittedName>
        <fullName evidence="3">AAA domain-containing protein</fullName>
    </submittedName>
</protein>
<feature type="domain" description="ATPase dynein-related AAA" evidence="2">
    <location>
        <begin position="812"/>
        <end position="942"/>
    </location>
</feature>
<dbReference type="InterPro" id="IPR027417">
    <property type="entry name" value="P-loop_NTPase"/>
</dbReference>
<dbReference type="GO" id="GO:0005524">
    <property type="term" value="F:ATP binding"/>
    <property type="evidence" value="ECO:0007669"/>
    <property type="project" value="InterPro"/>
</dbReference>
<feature type="compositionally biased region" description="Basic and acidic residues" evidence="1">
    <location>
        <begin position="1077"/>
        <end position="1102"/>
    </location>
</feature>
<evidence type="ECO:0000256" key="1">
    <source>
        <dbReference type="SAM" id="MobiDB-lite"/>
    </source>
</evidence>
<feature type="domain" description="ATPase dynein-related AAA" evidence="2">
    <location>
        <begin position="77"/>
        <end position="230"/>
    </location>
</feature>
<dbReference type="PANTHER" id="PTHR21610:SF9">
    <property type="entry name" value="VON WILLEBRAND FACTOR A DOMAIN-CONTAINING PROTEIN 8"/>
    <property type="match status" value="1"/>
</dbReference>
<dbReference type="EMBL" id="JARJCM010000087">
    <property type="protein sequence ID" value="KAJ7030853.1"/>
    <property type="molecule type" value="Genomic_DNA"/>
</dbReference>
<dbReference type="SUPFAM" id="SSF52540">
    <property type="entry name" value="P-loop containing nucleoside triphosphate hydrolases"/>
    <property type="match status" value="2"/>
</dbReference>
<organism evidence="3 4">
    <name type="scientific">Mycena alexandri</name>
    <dbReference type="NCBI Taxonomy" id="1745969"/>
    <lineage>
        <taxon>Eukaryota</taxon>
        <taxon>Fungi</taxon>
        <taxon>Dikarya</taxon>
        <taxon>Basidiomycota</taxon>
        <taxon>Agaricomycotina</taxon>
        <taxon>Agaricomycetes</taxon>
        <taxon>Agaricomycetidae</taxon>
        <taxon>Agaricales</taxon>
        <taxon>Marasmiineae</taxon>
        <taxon>Mycenaceae</taxon>
        <taxon>Mycena</taxon>
    </lineage>
</organism>
<dbReference type="Proteomes" id="UP001218188">
    <property type="component" value="Unassembled WGS sequence"/>
</dbReference>
<dbReference type="InterPro" id="IPR036465">
    <property type="entry name" value="vWFA_dom_sf"/>
</dbReference>
<dbReference type="GO" id="GO:0016887">
    <property type="term" value="F:ATP hydrolysis activity"/>
    <property type="evidence" value="ECO:0007669"/>
    <property type="project" value="InterPro"/>
</dbReference>
<gene>
    <name evidence="3" type="ORF">C8F04DRAFT_1365419</name>
</gene>
<comment type="caution">
    <text evidence="3">The sequence shown here is derived from an EMBL/GenBank/DDBJ whole genome shotgun (WGS) entry which is preliminary data.</text>
</comment>
<sequence>MGFTPKRRLAHILDSLAPPVESVGSLTLGDITYEVPVSNNPSRLPHSRFKDLLDVEDPVNLDNLHFMLQKYLLGQDIFLVSQPGPYARRLALTFASIINSEYEIVALHRDIGETELKQGREIRSGGNLVYVDSPAVNAVKHGRILILEGIEKAERGIMPVLNNLLENREMNLDDGTHIIHPHRYAQLDASRDGSGNLFIPAHKNFRVIAIAAPVPPFPGHPLDPPFRSRFQARFVDPVAALLALCAPPPPNTALPDLEKRLRELILATQYASEARDALSAVSKSALPPFPQTALQKLRALVAAFPPLDALGPAELARLVLTLHPALVFAPLQAWAILSRQTEEAGLGPLGSPADADESAGGSAGLLGYTLTAITRLTLTTATASFTHPRRGEVALTVPAGPAPLRPYPFPASSSPSGARSEPFFAPSPRFVGLLTTLVQAHALGWDASLVPPAAPATASASTSTLVRAFGEVLGYGHRPHLESDAGGEGGMEAVHLYKELGGRELLMRRRILDGGATTWEPSAIVEAAWAGRLVHLSGLDVIGPTAGALARLVQDREVELWGGKRIVAEATRDELASSNDTLTLAHPSFRLIATASRSLPLKDWLSAEHANMFFPVLAQPMARAEETAILRAAGCPAPAVERMLDFAERYRASMSEDNVQKSRRLGTRSLVRVARRLRIGHGVQGAGNGGSRDAEGGAEDNLRALLSRTLLLEFLPAVERMNVEQLFDDAGVARGGPAHYPNPVVENDELVFPGPSTSGGASYATRVPLFNIAEDPQGVQSHVPYMDHFYDNSLQTELMRDLAVDLELLGEHVVLLGNQGVGKNKIVDRLCQLLGRPREYCQLHRDTTVNQLMFTTALENGVVKYTDSPLLRAIAFGRVIIIDEADKAPEHVVAIFRSLAGQNELTLSDGRRVRATRERPSDIVVHPNFRLVLLANRPGYPFLGNHFLQVLGETFSAHSVTNPDQESERTLLAQLAPEIDEELILRLVGAFHDLRKGYDSGTLNYPYSLRELINLIKHMQAYPRDSLGDALRNVFDFDVYKPETIEQLAAILRHHGLSVPNLGLAAAREAAAKKIQDVRFEPKNTELGEPKEGEHDDKEHSGGNKWAGGTGGRDTAGMGGRGGYKRLYKGGDIKQVSDELKAQVPDHVREKAREMARQELQRRLEELDMSAGEAAGYGQLLTATQAHMVSLYDLLEHLAAKEEERVWVKRQTDGELDDSRLTEGLTGEATVYKRRGMEKPELGRPQIKPKRIRFVFDLSASMYRFQYDGRLQRSMETAVMLMETFDRLSRKEKYVWDMYAHSGDGPDIELVDALKPPTDMKDRWKVVEKMSMIPQYAFAGDYTVEAIEKGVKDVAAFDADDWFVIAITDANFGRYLIKPEDISRAMRRDPKVHTALICIGEGAEATWIPKSIPGRGYRVMNTADIPTVLRSILSTMVDR</sequence>
<evidence type="ECO:0000313" key="3">
    <source>
        <dbReference type="EMBL" id="KAJ7030853.1"/>
    </source>
</evidence>
<evidence type="ECO:0000259" key="2">
    <source>
        <dbReference type="Pfam" id="PF07728"/>
    </source>
</evidence>
<evidence type="ECO:0000313" key="4">
    <source>
        <dbReference type="Proteomes" id="UP001218188"/>
    </source>
</evidence>
<reference evidence="3" key="1">
    <citation type="submission" date="2023-03" db="EMBL/GenBank/DDBJ databases">
        <title>Massive genome expansion in bonnet fungi (Mycena s.s.) driven by repeated elements and novel gene families across ecological guilds.</title>
        <authorList>
            <consortium name="Lawrence Berkeley National Laboratory"/>
            <person name="Harder C.B."/>
            <person name="Miyauchi S."/>
            <person name="Viragh M."/>
            <person name="Kuo A."/>
            <person name="Thoen E."/>
            <person name="Andreopoulos B."/>
            <person name="Lu D."/>
            <person name="Skrede I."/>
            <person name="Drula E."/>
            <person name="Henrissat B."/>
            <person name="Morin E."/>
            <person name="Kohler A."/>
            <person name="Barry K."/>
            <person name="LaButti K."/>
            <person name="Morin E."/>
            <person name="Salamov A."/>
            <person name="Lipzen A."/>
            <person name="Mereny Z."/>
            <person name="Hegedus B."/>
            <person name="Baldrian P."/>
            <person name="Stursova M."/>
            <person name="Weitz H."/>
            <person name="Taylor A."/>
            <person name="Grigoriev I.V."/>
            <person name="Nagy L.G."/>
            <person name="Martin F."/>
            <person name="Kauserud H."/>
        </authorList>
    </citation>
    <scope>NUCLEOTIDE SEQUENCE</scope>
    <source>
        <strain evidence="3">CBHHK200</strain>
    </source>
</reference>
<dbReference type="SUPFAM" id="SSF53300">
    <property type="entry name" value="vWA-like"/>
    <property type="match status" value="1"/>
</dbReference>
<dbReference type="InterPro" id="IPR011704">
    <property type="entry name" value="ATPase_dyneun-rel_AAA"/>
</dbReference>
<feature type="region of interest" description="Disordered" evidence="1">
    <location>
        <begin position="1077"/>
        <end position="1121"/>
    </location>
</feature>